<dbReference type="AlphaFoldDB" id="A0A251ZSU6"/>
<accession>A0A251ZSU6</accession>
<reference evidence="3" key="1">
    <citation type="submission" date="2014-06" db="EMBL/GenBank/DDBJ databases">
        <authorList>
            <person name="Winans N.J."/>
            <person name="Newell P.D."/>
            <person name="Douglas A.E."/>
        </authorList>
    </citation>
    <scope>NUCLEOTIDE SEQUENCE [LARGE SCALE GENOMIC DNA]</scope>
    <source>
        <strain evidence="3">DmL_052</strain>
    </source>
</reference>
<dbReference type="Gene3D" id="3.40.50.300">
    <property type="entry name" value="P-loop containing nucleotide triphosphate hydrolases"/>
    <property type="match status" value="1"/>
</dbReference>
<comment type="caution">
    <text evidence="2">The sequence shown here is derived from an EMBL/GenBank/DDBJ whole genome shotgun (WGS) entry which is preliminary data.</text>
</comment>
<dbReference type="InterPro" id="IPR011646">
    <property type="entry name" value="KAP_P-loop"/>
</dbReference>
<name>A0A251ZSU6_9PROT</name>
<gene>
    <name evidence="2" type="ORF">HK18_03065</name>
</gene>
<evidence type="ECO:0000313" key="2">
    <source>
        <dbReference type="EMBL" id="OUI77740.1"/>
    </source>
</evidence>
<organism evidence="2 3">
    <name type="scientific">Commensalibacter intestini</name>
    <dbReference type="NCBI Taxonomy" id="479936"/>
    <lineage>
        <taxon>Bacteria</taxon>
        <taxon>Pseudomonadati</taxon>
        <taxon>Pseudomonadota</taxon>
        <taxon>Alphaproteobacteria</taxon>
        <taxon>Acetobacterales</taxon>
        <taxon>Acetobacteraceae</taxon>
    </lineage>
</organism>
<sequence>MTETSNPNPDKNQHITEYLEYYINQEEPADSAILLTGSWGCGKTYYIDRFIETYKNIIKKQSPKLSPYALQAFAPISYTPIIQEYLNQKEYNSTPIILKISLFGLKSIAELDKSILLERLAFSNTNFTKADQFFLFLSKSSLQFTDAFFTKNIFKQIGLNFVNFMKSTTLSKQTQQIILIFDDLERTDIPLKELLGHINAFIERDHLKVILIANEDELTKEFIQQEQTEEKEISEAKAYISEDDLKNRETYQKFKEKVIGKTFKIQSDFDNTLAYFIQNNPYKEILLAHVFILKEIYSSQKNINLRQLKQTLGDLTYLLKHLKKKHQQHPQFIKEFIRAFGGLKLAIYTHELTKQMFERLLPSSEPQEESNPYELKSITNSQREAILKYTQETEAINNNFKNISKKYQIQTWLYPLDICFDILFTNKSIYIKQATNQLIYFIPKPQQPLWMQCYRFPTLDDNTFHNLSQQLVENFLSLKKEPFYDLLHIIQLMISWSNSKLINIDIETIKLTTKKTLDKSTPYWINMYTKEWQDIRPERSITFDFNNKTGYGYYLNDNTSFQELHSLFHNKQTEIIEHIKKEQEEEQNVSILQALQENTYEKSIKLLFNPNLRWEPIFHKIEKEKLISILLQLNNNQLVNFNEILKTCYLNNDTLSGQVTCFYMTSEFLFWHHIKTGIETQFNTTQELFKPIQNYNFKQLLETIQNIIKTIQPFFITESLYKNNYADLEEYLCNSNQYTQQAIFDINIKEVFQNNLYKYETHQIDELYKILIKRYSNLPVINIFNTEFSFWKDILSYLKDNEWSSKHTIDKINGLIDIIEHSIKNKEN</sequence>
<feature type="domain" description="KAP NTPase" evidence="1">
    <location>
        <begin position="13"/>
        <end position="318"/>
    </location>
</feature>
<dbReference type="Pfam" id="PF07693">
    <property type="entry name" value="KAP_NTPase"/>
    <property type="match status" value="1"/>
</dbReference>
<protein>
    <recommendedName>
        <fullName evidence="1">KAP NTPase domain-containing protein</fullName>
    </recommendedName>
</protein>
<dbReference type="EMBL" id="JOPB01000022">
    <property type="protein sequence ID" value="OUI77740.1"/>
    <property type="molecule type" value="Genomic_DNA"/>
</dbReference>
<dbReference type="Proteomes" id="UP000194946">
    <property type="component" value="Unassembled WGS sequence"/>
</dbReference>
<dbReference type="RefSeq" id="WP_086632693.1">
    <property type="nucleotide sequence ID" value="NZ_JOPB01000022.1"/>
</dbReference>
<proteinExistence type="predicted"/>
<dbReference type="InterPro" id="IPR027417">
    <property type="entry name" value="P-loop_NTPase"/>
</dbReference>
<evidence type="ECO:0000259" key="1">
    <source>
        <dbReference type="Pfam" id="PF07693"/>
    </source>
</evidence>
<keyword evidence="3" id="KW-1185">Reference proteome</keyword>
<evidence type="ECO:0000313" key="3">
    <source>
        <dbReference type="Proteomes" id="UP000194946"/>
    </source>
</evidence>